<dbReference type="InterPro" id="IPR020802">
    <property type="entry name" value="TesA-like"/>
</dbReference>
<keyword evidence="5" id="KW-1185">Reference proteome</keyword>
<dbReference type="InterPro" id="IPR001031">
    <property type="entry name" value="Thioesterase"/>
</dbReference>
<proteinExistence type="inferred from homology"/>
<evidence type="ECO:0000313" key="4">
    <source>
        <dbReference type="EMBL" id="GGM70998.1"/>
    </source>
</evidence>
<dbReference type="RefSeq" id="WP_190255860.1">
    <property type="nucleotide sequence ID" value="NZ_BMPI01000062.1"/>
</dbReference>
<dbReference type="PANTHER" id="PTHR11487:SF0">
    <property type="entry name" value="S-ACYL FATTY ACID SYNTHASE THIOESTERASE, MEDIUM CHAIN"/>
    <property type="match status" value="1"/>
</dbReference>
<gene>
    <name evidence="4" type="primary">rifR</name>
    <name evidence="4" type="ORF">GCM10007977_086120</name>
</gene>
<evidence type="ECO:0000256" key="1">
    <source>
        <dbReference type="ARBA" id="ARBA00007169"/>
    </source>
</evidence>
<dbReference type="PANTHER" id="PTHR11487">
    <property type="entry name" value="THIOESTERASE"/>
    <property type="match status" value="1"/>
</dbReference>
<dbReference type="InterPro" id="IPR012223">
    <property type="entry name" value="TEII"/>
</dbReference>
<sequence length="252" mass="27680">MAGQDSTTWIRRFHPAGDGSTRLVCLPHAGGSASFFFPVSASLSPRLEVLAVQYPGRQDRRHDPVIDDVHLLADRVTAALQPYADRPLALFGHSLGATLAYEVALRLEAARDEPVAHLFASGRRAPSRYRDEDVHKRGDAALMAELRMLNGTETALLDDPETRAMVMPSIRSDYKAIETYRHRPGGRLKAPVTAITGDDDPKTSLDEARDWAAHTTGPFRLEVLPGGHFFLIPRAAQVLRLISETLTPSRTG</sequence>
<dbReference type="SUPFAM" id="SSF53474">
    <property type="entry name" value="alpha/beta-Hydrolases"/>
    <property type="match status" value="1"/>
</dbReference>
<organism evidence="4 5">
    <name type="scientific">Dactylosporangium sucinum</name>
    <dbReference type="NCBI Taxonomy" id="1424081"/>
    <lineage>
        <taxon>Bacteria</taxon>
        <taxon>Bacillati</taxon>
        <taxon>Actinomycetota</taxon>
        <taxon>Actinomycetes</taxon>
        <taxon>Micromonosporales</taxon>
        <taxon>Micromonosporaceae</taxon>
        <taxon>Dactylosporangium</taxon>
    </lineage>
</organism>
<evidence type="ECO:0000259" key="3">
    <source>
        <dbReference type="SMART" id="SM00824"/>
    </source>
</evidence>
<dbReference type="GO" id="GO:0008610">
    <property type="term" value="P:lipid biosynthetic process"/>
    <property type="evidence" value="ECO:0007669"/>
    <property type="project" value="TreeGrafter"/>
</dbReference>
<dbReference type="InterPro" id="IPR029058">
    <property type="entry name" value="AB_hydrolase_fold"/>
</dbReference>
<comment type="similarity">
    <text evidence="1">Belongs to the thioesterase family.</text>
</comment>
<reference evidence="4" key="1">
    <citation type="journal article" date="2014" name="Int. J. Syst. Evol. Microbiol.">
        <title>Complete genome sequence of Corynebacterium casei LMG S-19264T (=DSM 44701T), isolated from a smear-ripened cheese.</title>
        <authorList>
            <consortium name="US DOE Joint Genome Institute (JGI-PGF)"/>
            <person name="Walter F."/>
            <person name="Albersmeier A."/>
            <person name="Kalinowski J."/>
            <person name="Ruckert C."/>
        </authorList>
    </citation>
    <scope>NUCLEOTIDE SEQUENCE</scope>
    <source>
        <strain evidence="4">JCM 19831</strain>
    </source>
</reference>
<accession>A0A917UAE5</accession>
<dbReference type="Gene3D" id="3.40.50.1820">
    <property type="entry name" value="alpha/beta hydrolase"/>
    <property type="match status" value="1"/>
</dbReference>
<reference evidence="4" key="2">
    <citation type="submission" date="2020-09" db="EMBL/GenBank/DDBJ databases">
        <authorList>
            <person name="Sun Q."/>
            <person name="Ohkuma M."/>
        </authorList>
    </citation>
    <scope>NUCLEOTIDE SEQUENCE</scope>
    <source>
        <strain evidence="4">JCM 19831</strain>
    </source>
</reference>
<dbReference type="AlphaFoldDB" id="A0A917UAE5"/>
<name>A0A917UAE5_9ACTN</name>
<dbReference type="Proteomes" id="UP000642070">
    <property type="component" value="Unassembled WGS sequence"/>
</dbReference>
<dbReference type="EMBL" id="BMPI01000062">
    <property type="protein sequence ID" value="GGM70998.1"/>
    <property type="molecule type" value="Genomic_DNA"/>
</dbReference>
<evidence type="ECO:0000256" key="2">
    <source>
        <dbReference type="ARBA" id="ARBA00022801"/>
    </source>
</evidence>
<evidence type="ECO:0000313" key="5">
    <source>
        <dbReference type="Proteomes" id="UP000642070"/>
    </source>
</evidence>
<comment type="caution">
    <text evidence="4">The sequence shown here is derived from an EMBL/GenBank/DDBJ whole genome shotgun (WGS) entry which is preliminary data.</text>
</comment>
<dbReference type="Pfam" id="PF00975">
    <property type="entry name" value="Thioesterase"/>
    <property type="match status" value="1"/>
</dbReference>
<feature type="domain" description="Thioesterase TesA-like" evidence="3">
    <location>
        <begin position="24"/>
        <end position="246"/>
    </location>
</feature>
<keyword evidence="2 4" id="KW-0378">Hydrolase</keyword>
<protein>
    <submittedName>
        <fullName evidence="4">Oleoyl-ACP hydrolase</fullName>
    </submittedName>
</protein>
<dbReference type="SMART" id="SM00824">
    <property type="entry name" value="PKS_TE"/>
    <property type="match status" value="1"/>
</dbReference>
<dbReference type="GO" id="GO:0016787">
    <property type="term" value="F:hydrolase activity"/>
    <property type="evidence" value="ECO:0007669"/>
    <property type="project" value="UniProtKB-KW"/>
</dbReference>